<dbReference type="InterPro" id="IPR011335">
    <property type="entry name" value="Restrct_endonuc-II-like"/>
</dbReference>
<dbReference type="RefSeq" id="WP_170084761.1">
    <property type="nucleotide sequence ID" value="NZ_CP047972.1"/>
</dbReference>
<accession>A0A6F9E264</accession>
<dbReference type="InterPro" id="IPR012296">
    <property type="entry name" value="Nuclease_put_TT1808"/>
</dbReference>
<dbReference type="SUPFAM" id="SSF52980">
    <property type="entry name" value="Restriction endonuclease-like"/>
    <property type="match status" value="1"/>
</dbReference>
<organism evidence="2 3">
    <name type="scientific">Kyrpidia spormannii</name>
    <dbReference type="NCBI Taxonomy" id="2055160"/>
    <lineage>
        <taxon>Bacteria</taxon>
        <taxon>Bacillati</taxon>
        <taxon>Bacillota</taxon>
        <taxon>Bacilli</taxon>
        <taxon>Bacillales</taxon>
        <taxon>Alicyclobacillaceae</taxon>
        <taxon>Kyrpidia</taxon>
    </lineage>
</organism>
<dbReference type="Pfam" id="PF05685">
    <property type="entry name" value="Uma2"/>
    <property type="match status" value="1"/>
</dbReference>
<dbReference type="Gene3D" id="3.90.1570.10">
    <property type="entry name" value="tt1808, chain A"/>
    <property type="match status" value="1"/>
</dbReference>
<reference evidence="2 3" key="1">
    <citation type="submission" date="2020-04" db="EMBL/GenBank/DDBJ databases">
        <authorList>
            <person name="Hogendoorn C."/>
        </authorList>
    </citation>
    <scope>NUCLEOTIDE SEQUENCE [LARGE SCALE GENOMIC DNA]</scope>
    <source>
        <strain evidence="2">COOX1</strain>
    </source>
</reference>
<dbReference type="InterPro" id="IPR008538">
    <property type="entry name" value="Uma2"/>
</dbReference>
<evidence type="ECO:0000313" key="2">
    <source>
        <dbReference type="EMBL" id="CAB3390338.1"/>
    </source>
</evidence>
<gene>
    <name evidence="2" type="ORF">COOX1_0358</name>
</gene>
<feature type="domain" description="Putative restriction endonuclease" evidence="1">
    <location>
        <begin position="16"/>
        <end position="174"/>
    </location>
</feature>
<evidence type="ECO:0000313" key="3">
    <source>
        <dbReference type="Proteomes" id="UP000502196"/>
    </source>
</evidence>
<dbReference type="PANTHER" id="PTHR34107:SF4">
    <property type="entry name" value="SLL1222 PROTEIN"/>
    <property type="match status" value="1"/>
</dbReference>
<dbReference type="EMBL" id="LR792683">
    <property type="protein sequence ID" value="CAB3390338.1"/>
    <property type="molecule type" value="Genomic_DNA"/>
</dbReference>
<sequence length="193" mass="22164">MSRKPPQVREEPVTYEQYAALPDDGYRYELVDQRLELMSPAPSTIHQLFVAALRDVLNGECGRDYLLILSPIDVVFSDRDVRQPDLVVVHRDRMDIVRLRGIFGVPDLVVEVLSPGSFQRDRVEKWATYSKYGVPEYWVADPVNGTLDQYVWSRDQLSLSRVYEADECVSSERLPCVKFTMGGLLRILPKLSE</sequence>
<dbReference type="Proteomes" id="UP000502196">
    <property type="component" value="Chromosome"/>
</dbReference>
<dbReference type="AlphaFoldDB" id="A0A6F9E264"/>
<dbReference type="PANTHER" id="PTHR34107">
    <property type="entry name" value="SLL0198 PROTEIN-RELATED"/>
    <property type="match status" value="1"/>
</dbReference>
<evidence type="ECO:0000259" key="1">
    <source>
        <dbReference type="Pfam" id="PF05685"/>
    </source>
</evidence>
<protein>
    <recommendedName>
        <fullName evidence="1">Putative restriction endonuclease domain-containing protein</fullName>
    </recommendedName>
</protein>
<proteinExistence type="predicted"/>
<dbReference type="CDD" id="cd06260">
    <property type="entry name" value="DUF820-like"/>
    <property type="match status" value="1"/>
</dbReference>
<name>A0A6F9E264_9BACL</name>